<name>A0A2P4S891_BAMTH</name>
<organism evidence="1 2">
    <name type="scientific">Bambusicola thoracicus</name>
    <name type="common">Chinese bamboo-partridge</name>
    <name type="synonym">Perdix thoracica</name>
    <dbReference type="NCBI Taxonomy" id="9083"/>
    <lineage>
        <taxon>Eukaryota</taxon>
        <taxon>Metazoa</taxon>
        <taxon>Chordata</taxon>
        <taxon>Craniata</taxon>
        <taxon>Vertebrata</taxon>
        <taxon>Euteleostomi</taxon>
        <taxon>Archelosauria</taxon>
        <taxon>Archosauria</taxon>
        <taxon>Dinosauria</taxon>
        <taxon>Saurischia</taxon>
        <taxon>Theropoda</taxon>
        <taxon>Coelurosauria</taxon>
        <taxon>Aves</taxon>
        <taxon>Neognathae</taxon>
        <taxon>Galloanserae</taxon>
        <taxon>Galliformes</taxon>
        <taxon>Phasianidae</taxon>
        <taxon>Perdicinae</taxon>
        <taxon>Bambusicola</taxon>
    </lineage>
</organism>
<sequence length="91" mass="9699">MTSGTSLMPRLCVGSWDVARPLQLRAVLTLATAQAASYWTTCGAREMSWPCSIAVTLDGGDTTATTMKMLVLSVQEPVSTWSMEGTDARAV</sequence>
<evidence type="ECO:0000313" key="2">
    <source>
        <dbReference type="Proteomes" id="UP000237246"/>
    </source>
</evidence>
<gene>
    <name evidence="1" type="ORF">CIB84_015928</name>
</gene>
<dbReference type="Proteomes" id="UP000237246">
    <property type="component" value="Unassembled WGS sequence"/>
</dbReference>
<reference evidence="1 2" key="1">
    <citation type="submission" date="2018-01" db="EMBL/GenBank/DDBJ databases">
        <title>Comparison of the Chinese Bamboo Partridge and Red Junglefowl genome sequences highlights the importance of demography in genome evolution.</title>
        <authorList>
            <person name="Tiley G.P."/>
            <person name="Kimball R.T."/>
            <person name="Braun E.L."/>
            <person name="Burleigh J.G."/>
        </authorList>
    </citation>
    <scope>NUCLEOTIDE SEQUENCE [LARGE SCALE GENOMIC DNA]</scope>
    <source>
        <strain evidence="1">RTK389</strain>
        <tissue evidence="1">Blood</tissue>
    </source>
</reference>
<comment type="caution">
    <text evidence="1">The sequence shown here is derived from an EMBL/GenBank/DDBJ whole genome shotgun (WGS) entry which is preliminary data.</text>
</comment>
<keyword evidence="2" id="KW-1185">Reference proteome</keyword>
<protein>
    <submittedName>
        <fullName evidence="1">Uncharacterized protein</fullName>
    </submittedName>
</protein>
<dbReference type="EMBL" id="PPHD01085028">
    <property type="protein sequence ID" value="POI20326.1"/>
    <property type="molecule type" value="Genomic_DNA"/>
</dbReference>
<dbReference type="AlphaFoldDB" id="A0A2P4S891"/>
<proteinExistence type="predicted"/>
<accession>A0A2P4S891</accession>
<evidence type="ECO:0000313" key="1">
    <source>
        <dbReference type="EMBL" id="POI20326.1"/>
    </source>
</evidence>